<dbReference type="GO" id="GO:0005886">
    <property type="term" value="C:plasma membrane"/>
    <property type="evidence" value="ECO:0007669"/>
    <property type="project" value="UniProtKB-SubCell"/>
</dbReference>
<proteinExistence type="inferred from homology"/>
<dbReference type="eggNOG" id="ENOG5032W2Q">
    <property type="taxonomic scope" value="Bacteria"/>
</dbReference>
<dbReference type="Pfam" id="PF07457">
    <property type="entry name" value="DUF1516"/>
    <property type="match status" value="1"/>
</dbReference>
<name>A0A0A5G6U9_9BACI</name>
<feature type="transmembrane region" description="Helical" evidence="5">
    <location>
        <begin position="36"/>
        <end position="56"/>
    </location>
</feature>
<gene>
    <name evidence="6" type="ORF">N784_14325</name>
</gene>
<comment type="similarity">
    <text evidence="5">Belongs to the UPF0344 family.</text>
</comment>
<keyword evidence="4 5" id="KW-0472">Membrane</keyword>
<keyword evidence="3 5" id="KW-1133">Transmembrane helix</keyword>
<evidence type="ECO:0000256" key="4">
    <source>
        <dbReference type="ARBA" id="ARBA00023136"/>
    </source>
</evidence>
<sequence length="122" mass="13546">MTHLHITSWVLALILLALALWFYRSGKEKPGKISHMILRLNYFLILYSGGDLFAQYMGNASGAVLGEVIVKAIAGVWIIFAMEMVLVRTSKDKPTKSAWIQLIIMLLIAIILGFGRLPMGLA</sequence>
<dbReference type="EMBL" id="AVPG01000005">
    <property type="protein sequence ID" value="KGX87779.1"/>
    <property type="molecule type" value="Genomic_DNA"/>
</dbReference>
<evidence type="ECO:0000256" key="3">
    <source>
        <dbReference type="ARBA" id="ARBA00022989"/>
    </source>
</evidence>
<reference evidence="6 7" key="1">
    <citation type="submission" date="2013-08" db="EMBL/GenBank/DDBJ databases">
        <authorList>
            <person name="Huang J."/>
            <person name="Wang G."/>
        </authorList>
    </citation>
    <scope>NUCLEOTIDE SEQUENCE [LARGE SCALE GENOMIC DNA]</scope>
    <source>
        <strain evidence="6 7">JSM 072002</strain>
    </source>
</reference>
<protein>
    <recommendedName>
        <fullName evidence="5">UPF0344 protein N784_14325</fullName>
    </recommendedName>
</protein>
<dbReference type="RefSeq" id="WP_036833178.1">
    <property type="nucleotide sequence ID" value="NZ_AVPG01000005.1"/>
</dbReference>
<comment type="subcellular location">
    <subcellularLocation>
        <location evidence="5">Cell membrane</location>
        <topology evidence="5">Multi-pass membrane protein</topology>
    </subcellularLocation>
</comment>
<evidence type="ECO:0000256" key="2">
    <source>
        <dbReference type="ARBA" id="ARBA00022692"/>
    </source>
</evidence>
<keyword evidence="7" id="KW-1185">Reference proteome</keyword>
<dbReference type="AlphaFoldDB" id="A0A0A5G6U9"/>
<evidence type="ECO:0000256" key="5">
    <source>
        <dbReference type="HAMAP-Rule" id="MF_01536"/>
    </source>
</evidence>
<feature type="transmembrane region" description="Helical" evidence="5">
    <location>
        <begin position="6"/>
        <end position="24"/>
    </location>
</feature>
<dbReference type="STRING" id="1385512.N784_14325"/>
<dbReference type="InterPro" id="IPR010899">
    <property type="entry name" value="UPF0344"/>
</dbReference>
<dbReference type="OrthoDB" id="2365314at2"/>
<organism evidence="6 7">
    <name type="scientific">Pontibacillus litoralis JSM 072002</name>
    <dbReference type="NCBI Taxonomy" id="1385512"/>
    <lineage>
        <taxon>Bacteria</taxon>
        <taxon>Bacillati</taxon>
        <taxon>Bacillota</taxon>
        <taxon>Bacilli</taxon>
        <taxon>Bacillales</taxon>
        <taxon>Bacillaceae</taxon>
        <taxon>Pontibacillus</taxon>
    </lineage>
</organism>
<keyword evidence="1 5" id="KW-1003">Cell membrane</keyword>
<comment type="caution">
    <text evidence="6">The sequence shown here is derived from an EMBL/GenBank/DDBJ whole genome shotgun (WGS) entry which is preliminary data.</text>
</comment>
<keyword evidence="2 5" id="KW-0812">Transmembrane</keyword>
<evidence type="ECO:0000313" key="6">
    <source>
        <dbReference type="EMBL" id="KGX87779.1"/>
    </source>
</evidence>
<evidence type="ECO:0000313" key="7">
    <source>
        <dbReference type="Proteomes" id="UP000030401"/>
    </source>
</evidence>
<feature type="transmembrane region" description="Helical" evidence="5">
    <location>
        <begin position="99"/>
        <end position="119"/>
    </location>
</feature>
<feature type="transmembrane region" description="Helical" evidence="5">
    <location>
        <begin position="68"/>
        <end position="87"/>
    </location>
</feature>
<dbReference type="Proteomes" id="UP000030401">
    <property type="component" value="Unassembled WGS sequence"/>
</dbReference>
<evidence type="ECO:0000256" key="1">
    <source>
        <dbReference type="ARBA" id="ARBA00022475"/>
    </source>
</evidence>
<dbReference type="HAMAP" id="MF_01536">
    <property type="entry name" value="UPF0344"/>
    <property type="match status" value="1"/>
</dbReference>
<accession>A0A0A5G6U9</accession>